<comment type="caution">
    <text evidence="1">The sequence shown here is derived from an EMBL/GenBank/DDBJ whole genome shotgun (WGS) entry which is preliminary data.</text>
</comment>
<name>F3KSM4_9BURK</name>
<dbReference type="Pfam" id="PF07433">
    <property type="entry name" value="DUF1513"/>
    <property type="match status" value="1"/>
</dbReference>
<protein>
    <submittedName>
        <fullName evidence="1">Twin-arginine translocation pathway signal</fullName>
    </submittedName>
</protein>
<reference evidence="1 2" key="1">
    <citation type="journal article" date="2011" name="EMBO J.">
        <title>Structural diversity of bacterial flagellar motors.</title>
        <authorList>
            <person name="Chen S."/>
            <person name="Beeby M."/>
            <person name="Murphy G.E."/>
            <person name="Leadbetter J.R."/>
            <person name="Hendrixson D.R."/>
            <person name="Briegel A."/>
            <person name="Li Z."/>
            <person name="Shi J."/>
            <person name="Tocheva E.I."/>
            <person name="Muller A."/>
            <person name="Dobro M.J."/>
            <person name="Jensen G.J."/>
        </authorList>
    </citation>
    <scope>NUCLEOTIDE SEQUENCE [LARGE SCALE GENOMIC DNA]</scope>
    <source>
        <strain evidence="1 2">ATCC 19624</strain>
    </source>
</reference>
<dbReference type="STRING" id="887062.HGR_07266"/>
<dbReference type="OrthoDB" id="5624218at2"/>
<dbReference type="eggNOG" id="COG3490">
    <property type="taxonomic scope" value="Bacteria"/>
</dbReference>
<dbReference type="Proteomes" id="UP000016368">
    <property type="component" value="Unassembled WGS sequence"/>
</dbReference>
<dbReference type="InterPro" id="IPR011044">
    <property type="entry name" value="Quino_amine_DH_bsu"/>
</dbReference>
<evidence type="ECO:0000313" key="2">
    <source>
        <dbReference type="Proteomes" id="UP000016368"/>
    </source>
</evidence>
<keyword evidence="2" id="KW-1185">Reference proteome</keyword>
<organism evidence="1 2">
    <name type="scientific">Hylemonella gracilis ATCC 19624</name>
    <dbReference type="NCBI Taxonomy" id="887062"/>
    <lineage>
        <taxon>Bacteria</taxon>
        <taxon>Pseudomonadati</taxon>
        <taxon>Pseudomonadota</taxon>
        <taxon>Betaproteobacteria</taxon>
        <taxon>Burkholderiales</taxon>
        <taxon>Comamonadaceae</taxon>
        <taxon>Hylemonella</taxon>
    </lineage>
</organism>
<dbReference type="InterPro" id="IPR008311">
    <property type="entry name" value="UCP028101"/>
</dbReference>
<proteinExistence type="predicted"/>
<dbReference type="EMBL" id="AEGR01000052">
    <property type="protein sequence ID" value="EGI77093.1"/>
    <property type="molecule type" value="Genomic_DNA"/>
</dbReference>
<gene>
    <name evidence="1" type="ORF">HGR_07266</name>
</gene>
<evidence type="ECO:0000313" key="1">
    <source>
        <dbReference type="EMBL" id="EGI77093.1"/>
    </source>
</evidence>
<accession>F3KSM4</accession>
<dbReference type="SUPFAM" id="SSF50969">
    <property type="entry name" value="YVTN repeat-like/Quinoprotein amine dehydrogenase"/>
    <property type="match status" value="1"/>
</dbReference>
<dbReference type="AlphaFoldDB" id="F3KSM4"/>
<sequence length="403" mass="44080">MRRRLLLSSVGSVLLGGTLAPTLGRAAAPVSASTRDTTLLAAWRHQAQEHIGLVDLGDAAWRVRWQLALPTRAHGLWAEADGGVLAVARRPGDWLLRWRPQGDATGATEQGATQWCWIEDDRRFNGHVIASVPASQAPGTLWTTETELEDGQGLLGVRDAVTLEKRDEWPTHGRDPHQLLALPRAVGRFAAGTLMVANGGIPTLPETGRAKLLDQRLKQERMDASLVALHPGTGELLEQWRLADPYLSIRHLAFDLRSGRLGIALQAEHPDPLTRQAAPVLAVWDGRDVRPAEPLPQGQPSLQGYGGDIVAWPRATSDDPGGFAVSCVRADALALFDAEGRWRATLPFPGAYALAGRADQVWLGGEPDILRVDEDETRRRWQSLRAAQVGVADWHWDNHWVVV</sequence>
<dbReference type="RefSeq" id="WP_006297488.1">
    <property type="nucleotide sequence ID" value="NZ_AEGR01000052.1"/>
</dbReference>